<keyword evidence="2" id="KW-1185">Reference proteome</keyword>
<organism evidence="1 2">
    <name type="scientific">Penicillium flavigenum</name>
    <dbReference type="NCBI Taxonomy" id="254877"/>
    <lineage>
        <taxon>Eukaryota</taxon>
        <taxon>Fungi</taxon>
        <taxon>Dikarya</taxon>
        <taxon>Ascomycota</taxon>
        <taxon>Pezizomycotina</taxon>
        <taxon>Eurotiomycetes</taxon>
        <taxon>Eurotiomycetidae</taxon>
        <taxon>Eurotiales</taxon>
        <taxon>Aspergillaceae</taxon>
        <taxon>Penicillium</taxon>
    </lineage>
</organism>
<dbReference type="Proteomes" id="UP000191342">
    <property type="component" value="Unassembled WGS sequence"/>
</dbReference>
<gene>
    <name evidence="1" type="ORF">PENFLA_c020G07953</name>
</gene>
<dbReference type="OrthoDB" id="5952526at2759"/>
<name>A0A1V6SZL3_9EURO</name>
<dbReference type="EMBL" id="MLQL01000020">
    <property type="protein sequence ID" value="OQE18933.1"/>
    <property type="molecule type" value="Genomic_DNA"/>
</dbReference>
<sequence length="133" mass="15165">MGSVNCFELLMAQVDRLMEEKGFRRAPIDGSRDATPGLTQNLRLLRLQQVQDCYDFRKWLATTRQNCNYDWSNNTLPYIDIPNASPFEPIDMFSDKSRLRPKSSTITKHPNVVNCETDGSKCSIIGMCIDGEI</sequence>
<protein>
    <submittedName>
        <fullName evidence="1">Uncharacterized protein</fullName>
    </submittedName>
</protein>
<dbReference type="AlphaFoldDB" id="A0A1V6SZL3"/>
<accession>A0A1V6SZL3</accession>
<dbReference type="STRING" id="254877.A0A1V6SZL3"/>
<proteinExistence type="predicted"/>
<evidence type="ECO:0000313" key="2">
    <source>
        <dbReference type="Proteomes" id="UP000191342"/>
    </source>
</evidence>
<reference evidence="2" key="1">
    <citation type="journal article" date="2017" name="Nat. Microbiol.">
        <title>Global analysis of biosynthetic gene clusters reveals vast potential of secondary metabolite production in Penicillium species.</title>
        <authorList>
            <person name="Nielsen J.C."/>
            <person name="Grijseels S."/>
            <person name="Prigent S."/>
            <person name="Ji B."/>
            <person name="Dainat J."/>
            <person name="Nielsen K.F."/>
            <person name="Frisvad J.C."/>
            <person name="Workman M."/>
            <person name="Nielsen J."/>
        </authorList>
    </citation>
    <scope>NUCLEOTIDE SEQUENCE [LARGE SCALE GENOMIC DNA]</scope>
    <source>
        <strain evidence="2">IBT 14082</strain>
    </source>
</reference>
<evidence type="ECO:0000313" key="1">
    <source>
        <dbReference type="EMBL" id="OQE18933.1"/>
    </source>
</evidence>
<comment type="caution">
    <text evidence="1">The sequence shown here is derived from an EMBL/GenBank/DDBJ whole genome shotgun (WGS) entry which is preliminary data.</text>
</comment>